<accession>A0A059CZ38</accession>
<dbReference type="EMBL" id="KK198754">
    <property type="protein sequence ID" value="KCW83627.1"/>
    <property type="molecule type" value="Genomic_DNA"/>
</dbReference>
<dbReference type="Gramene" id="KCW83627">
    <property type="protein sequence ID" value="KCW83627"/>
    <property type="gene ID" value="EUGRSUZ_B00521"/>
</dbReference>
<dbReference type="InParanoid" id="A0A059CZ38"/>
<organism evidence="1">
    <name type="scientific">Eucalyptus grandis</name>
    <name type="common">Flooded gum</name>
    <dbReference type="NCBI Taxonomy" id="71139"/>
    <lineage>
        <taxon>Eukaryota</taxon>
        <taxon>Viridiplantae</taxon>
        <taxon>Streptophyta</taxon>
        <taxon>Embryophyta</taxon>
        <taxon>Tracheophyta</taxon>
        <taxon>Spermatophyta</taxon>
        <taxon>Magnoliopsida</taxon>
        <taxon>eudicotyledons</taxon>
        <taxon>Gunneridae</taxon>
        <taxon>Pentapetalae</taxon>
        <taxon>rosids</taxon>
        <taxon>malvids</taxon>
        <taxon>Myrtales</taxon>
        <taxon>Myrtaceae</taxon>
        <taxon>Myrtoideae</taxon>
        <taxon>Eucalypteae</taxon>
        <taxon>Eucalyptus</taxon>
    </lineage>
</organism>
<sequence length="85" mass="10001">MNQCQYLINGSILVNIRFLLKNQKVTHLSQRHGKEFSSPLGSISFTPHDGRLYIRTTQEVLAFRRPCCFFDRNEQELRVLSLLYL</sequence>
<evidence type="ECO:0000313" key="1">
    <source>
        <dbReference type="EMBL" id="KCW83627.1"/>
    </source>
</evidence>
<protein>
    <submittedName>
        <fullName evidence="1">Uncharacterized protein</fullName>
    </submittedName>
</protein>
<dbReference type="AlphaFoldDB" id="A0A059CZ38"/>
<reference evidence="1" key="1">
    <citation type="submission" date="2013-07" db="EMBL/GenBank/DDBJ databases">
        <title>The genome of Eucalyptus grandis.</title>
        <authorList>
            <person name="Schmutz J."/>
            <person name="Hayes R."/>
            <person name="Myburg A."/>
            <person name="Tuskan G."/>
            <person name="Grattapaglia D."/>
            <person name="Rokhsar D.S."/>
        </authorList>
    </citation>
    <scope>NUCLEOTIDE SEQUENCE</scope>
    <source>
        <tissue evidence="1">Leaf extractions</tissue>
    </source>
</reference>
<gene>
    <name evidence="1" type="ORF">EUGRSUZ_B00521</name>
</gene>
<name>A0A059CZ38_EUCGR</name>
<proteinExistence type="predicted"/>